<accession>A0ABR0P011</accession>
<evidence type="ECO:0000313" key="2">
    <source>
        <dbReference type="Proteomes" id="UP001358586"/>
    </source>
</evidence>
<sequence length="179" mass="21417">MEAFRKVLEDCNLVDVGFCGNWFTWERGNLPETNIQERLDRGVATDGWLSLFPESQIQHLPHSFSDHCPLLLTTKWEEKSCFNRSFKFEAWWVMEETFFGEVRNIWKKSTRNFLNKLECVKRGLQEWANKILYCRKVNNELLTSKLIKLLEDDRTDENLAELIDTKVELNFEIEKDERY</sequence>
<keyword evidence="2" id="KW-1185">Reference proteome</keyword>
<dbReference type="Proteomes" id="UP001358586">
    <property type="component" value="Chromosome 8"/>
</dbReference>
<organism evidence="1 2">
    <name type="scientific">Gossypium arboreum</name>
    <name type="common">Tree cotton</name>
    <name type="synonym">Gossypium nanking</name>
    <dbReference type="NCBI Taxonomy" id="29729"/>
    <lineage>
        <taxon>Eukaryota</taxon>
        <taxon>Viridiplantae</taxon>
        <taxon>Streptophyta</taxon>
        <taxon>Embryophyta</taxon>
        <taxon>Tracheophyta</taxon>
        <taxon>Spermatophyta</taxon>
        <taxon>Magnoliopsida</taxon>
        <taxon>eudicotyledons</taxon>
        <taxon>Gunneridae</taxon>
        <taxon>Pentapetalae</taxon>
        <taxon>rosids</taxon>
        <taxon>malvids</taxon>
        <taxon>Malvales</taxon>
        <taxon>Malvaceae</taxon>
        <taxon>Malvoideae</taxon>
        <taxon>Gossypium</taxon>
    </lineage>
</organism>
<evidence type="ECO:0008006" key="3">
    <source>
        <dbReference type="Google" id="ProtNLM"/>
    </source>
</evidence>
<dbReference type="PANTHER" id="PTHR33710:SF62">
    <property type="entry name" value="DUF4283 DOMAIN PROTEIN"/>
    <property type="match status" value="1"/>
</dbReference>
<dbReference type="SUPFAM" id="SSF56219">
    <property type="entry name" value="DNase I-like"/>
    <property type="match status" value="1"/>
</dbReference>
<name>A0ABR0P011_GOSAR</name>
<reference evidence="1 2" key="1">
    <citation type="submission" date="2023-03" db="EMBL/GenBank/DDBJ databases">
        <title>WGS of Gossypium arboreum.</title>
        <authorList>
            <person name="Yu D."/>
        </authorList>
    </citation>
    <scope>NUCLEOTIDE SEQUENCE [LARGE SCALE GENOMIC DNA]</scope>
    <source>
        <tissue evidence="1">Leaf</tissue>
    </source>
</reference>
<proteinExistence type="predicted"/>
<evidence type="ECO:0000313" key="1">
    <source>
        <dbReference type="EMBL" id="KAK5810731.1"/>
    </source>
</evidence>
<dbReference type="Gene3D" id="3.60.10.10">
    <property type="entry name" value="Endonuclease/exonuclease/phosphatase"/>
    <property type="match status" value="1"/>
</dbReference>
<dbReference type="PANTHER" id="PTHR33710">
    <property type="entry name" value="BNAC02G09200D PROTEIN"/>
    <property type="match status" value="1"/>
</dbReference>
<gene>
    <name evidence="1" type="ORF">PVK06_026048</name>
</gene>
<comment type="caution">
    <text evidence="1">The sequence shown here is derived from an EMBL/GenBank/DDBJ whole genome shotgun (WGS) entry which is preliminary data.</text>
</comment>
<dbReference type="EMBL" id="JARKNE010000008">
    <property type="protein sequence ID" value="KAK5810731.1"/>
    <property type="molecule type" value="Genomic_DNA"/>
</dbReference>
<dbReference type="InterPro" id="IPR036691">
    <property type="entry name" value="Endo/exonu/phosph_ase_sf"/>
</dbReference>
<protein>
    <recommendedName>
        <fullName evidence="3">Reverse transcriptase</fullName>
    </recommendedName>
</protein>